<dbReference type="PANTHER" id="PTHR24257:SF22">
    <property type="entry name" value="CHYMOTRYPSIN-LIKE ELASTASE FAMILY MEMBER 3B"/>
    <property type="match status" value="1"/>
</dbReference>
<evidence type="ECO:0000313" key="9">
    <source>
        <dbReference type="Proteomes" id="UP000694556"/>
    </source>
</evidence>
<dbReference type="InterPro" id="IPR043504">
    <property type="entry name" value="Peptidase_S1_PA_chymotrypsin"/>
</dbReference>
<keyword evidence="1" id="KW-0645">Protease</keyword>
<dbReference type="GO" id="GO:0006508">
    <property type="term" value="P:proteolysis"/>
    <property type="evidence" value="ECO:0007669"/>
    <property type="project" value="UniProtKB-KW"/>
</dbReference>
<keyword evidence="9" id="KW-1185">Reference proteome</keyword>
<evidence type="ECO:0000259" key="7">
    <source>
        <dbReference type="PROSITE" id="PS50240"/>
    </source>
</evidence>
<accession>A0A8C3C1A1</accession>
<dbReference type="AlphaFoldDB" id="A0A8C3C1A1"/>
<dbReference type="InterPro" id="IPR050850">
    <property type="entry name" value="Peptidase_S1_Elastase_sf"/>
</dbReference>
<evidence type="ECO:0000256" key="6">
    <source>
        <dbReference type="ARBA" id="ARBA00023157"/>
    </source>
</evidence>
<dbReference type="PRINTS" id="PR00722">
    <property type="entry name" value="CHYMOTRYPSIN"/>
</dbReference>
<dbReference type="SMART" id="SM00020">
    <property type="entry name" value="Tryp_SPc"/>
    <property type="match status" value="1"/>
</dbReference>
<dbReference type="Gene3D" id="2.40.10.10">
    <property type="entry name" value="Trypsin-like serine proteases"/>
    <property type="match status" value="2"/>
</dbReference>
<dbReference type="Proteomes" id="UP000694556">
    <property type="component" value="Unassembled WGS sequence"/>
</dbReference>
<dbReference type="SUPFAM" id="SSF50494">
    <property type="entry name" value="Trypsin-like serine proteases"/>
    <property type="match status" value="1"/>
</dbReference>
<evidence type="ECO:0000256" key="3">
    <source>
        <dbReference type="ARBA" id="ARBA00022801"/>
    </source>
</evidence>
<dbReference type="InterPro" id="IPR001314">
    <property type="entry name" value="Peptidase_S1A"/>
</dbReference>
<keyword evidence="2" id="KW-0732">Signal</keyword>
<keyword evidence="6" id="KW-1015">Disulfide bond</keyword>
<dbReference type="PROSITE" id="PS00135">
    <property type="entry name" value="TRYPSIN_SER"/>
    <property type="match status" value="1"/>
</dbReference>
<sequence length="343" mass="37567">MACHNSTTWYDTVKHDTTQHSMAKYNIARHNMAQHNMVCHDITRHSSTWQGMAHRGTARHGMAQGTWSRLQEELAHCRETPMQKHLRQPSGLVSLRWKVPAAHSSHCRPVTLGCKRGQGLGKQVLWGWGNWVLQGAGNLGARRSDKLGAMGGLENPGELDWVPQGCPEQRIPVASSDIFVHPKWRSSCVACGNDIALMKLRHNAVLNNQVQTGQLPPAGTILPDGYPCYLSGWGRLSTGGPLPDRLQEALMPVVDYEHCTQPDWWGSLAIRTTMICAGGAEKAGCNGDSGGPLNCQADDGHWEVHGIASFVSGLGCDTPKKPTVFTRVSAFEDWIAETIKNNS</sequence>
<name>A0A8C3C1A1_CAIMO</name>
<reference evidence="8" key="1">
    <citation type="submission" date="2025-08" db="UniProtKB">
        <authorList>
            <consortium name="Ensembl"/>
        </authorList>
    </citation>
    <scope>IDENTIFICATION</scope>
</reference>
<dbReference type="FunFam" id="2.40.10.10:FF:000017">
    <property type="entry name" value="Chymotrypsin-like elastase family member 1"/>
    <property type="match status" value="1"/>
</dbReference>
<evidence type="ECO:0000313" key="8">
    <source>
        <dbReference type="Ensembl" id="ENSCMMP00000013844.1"/>
    </source>
</evidence>
<evidence type="ECO:0000256" key="5">
    <source>
        <dbReference type="ARBA" id="ARBA00023145"/>
    </source>
</evidence>
<keyword evidence="5" id="KW-0865">Zymogen</keyword>
<keyword evidence="3" id="KW-0378">Hydrolase</keyword>
<dbReference type="InterPro" id="IPR009003">
    <property type="entry name" value="Peptidase_S1_PA"/>
</dbReference>
<dbReference type="PROSITE" id="PS50240">
    <property type="entry name" value="TRYPSIN_DOM"/>
    <property type="match status" value="1"/>
</dbReference>
<dbReference type="InterPro" id="IPR001254">
    <property type="entry name" value="Trypsin_dom"/>
</dbReference>
<proteinExistence type="predicted"/>
<keyword evidence="4" id="KW-0720">Serine protease</keyword>
<evidence type="ECO:0000256" key="4">
    <source>
        <dbReference type="ARBA" id="ARBA00022825"/>
    </source>
</evidence>
<dbReference type="InterPro" id="IPR033116">
    <property type="entry name" value="TRYPSIN_SER"/>
</dbReference>
<dbReference type="Pfam" id="PF00089">
    <property type="entry name" value="Trypsin"/>
    <property type="match status" value="1"/>
</dbReference>
<organism evidence="8 9">
    <name type="scientific">Cairina moschata</name>
    <name type="common">Muscovy duck</name>
    <dbReference type="NCBI Taxonomy" id="8855"/>
    <lineage>
        <taxon>Eukaryota</taxon>
        <taxon>Metazoa</taxon>
        <taxon>Chordata</taxon>
        <taxon>Craniata</taxon>
        <taxon>Vertebrata</taxon>
        <taxon>Euteleostomi</taxon>
        <taxon>Archelosauria</taxon>
        <taxon>Archosauria</taxon>
        <taxon>Dinosauria</taxon>
        <taxon>Saurischia</taxon>
        <taxon>Theropoda</taxon>
        <taxon>Coelurosauria</taxon>
        <taxon>Aves</taxon>
        <taxon>Neognathae</taxon>
        <taxon>Galloanserae</taxon>
        <taxon>Anseriformes</taxon>
        <taxon>Anatidae</taxon>
        <taxon>Anatinae</taxon>
        <taxon>Cairina</taxon>
    </lineage>
</organism>
<dbReference type="GO" id="GO:0005615">
    <property type="term" value="C:extracellular space"/>
    <property type="evidence" value="ECO:0007669"/>
    <property type="project" value="TreeGrafter"/>
</dbReference>
<evidence type="ECO:0000256" key="1">
    <source>
        <dbReference type="ARBA" id="ARBA00022670"/>
    </source>
</evidence>
<dbReference type="GO" id="GO:0004252">
    <property type="term" value="F:serine-type endopeptidase activity"/>
    <property type="evidence" value="ECO:0007669"/>
    <property type="project" value="InterPro"/>
</dbReference>
<dbReference type="CDD" id="cd00190">
    <property type="entry name" value="Tryp_SPc"/>
    <property type="match status" value="1"/>
</dbReference>
<protein>
    <recommendedName>
        <fullName evidence="7">Peptidase S1 domain-containing protein</fullName>
    </recommendedName>
</protein>
<evidence type="ECO:0000256" key="2">
    <source>
        <dbReference type="ARBA" id="ARBA00022729"/>
    </source>
</evidence>
<feature type="domain" description="Peptidase S1" evidence="7">
    <location>
        <begin position="62"/>
        <end position="340"/>
    </location>
</feature>
<reference evidence="8" key="2">
    <citation type="submission" date="2025-09" db="UniProtKB">
        <authorList>
            <consortium name="Ensembl"/>
        </authorList>
    </citation>
    <scope>IDENTIFICATION</scope>
</reference>
<dbReference type="Ensembl" id="ENSCMMT00000015267.1">
    <property type="protein sequence ID" value="ENSCMMP00000013844.1"/>
    <property type="gene ID" value="ENSCMMG00000008846.1"/>
</dbReference>
<dbReference type="PANTHER" id="PTHR24257">
    <property type="entry name" value="CHYMOTRYPSIN-LIKE ELASTASE FAMILY MEMBER"/>
    <property type="match status" value="1"/>
</dbReference>